<feature type="compositionally biased region" description="Polar residues" evidence="1">
    <location>
        <begin position="246"/>
        <end position="256"/>
    </location>
</feature>
<dbReference type="Proteomes" id="UP000503462">
    <property type="component" value="Chromosome 3"/>
</dbReference>
<evidence type="ECO:0000313" key="3">
    <source>
        <dbReference type="Proteomes" id="UP000503462"/>
    </source>
</evidence>
<dbReference type="EMBL" id="CP051141">
    <property type="protein sequence ID" value="QIW98935.1"/>
    <property type="molecule type" value="Genomic_DNA"/>
</dbReference>
<reference evidence="2 3" key="1">
    <citation type="journal article" date="2016" name="Sci. Rep.">
        <title>Peltaster fructicola genome reveals evolution from an invasive phytopathogen to an ectophytic parasite.</title>
        <authorList>
            <person name="Xu C."/>
            <person name="Chen H."/>
            <person name="Gleason M.L."/>
            <person name="Xu J.R."/>
            <person name="Liu H."/>
            <person name="Zhang R."/>
            <person name="Sun G."/>
        </authorList>
    </citation>
    <scope>NUCLEOTIDE SEQUENCE [LARGE SCALE GENOMIC DNA]</scope>
    <source>
        <strain evidence="2 3">LNHT1506</strain>
    </source>
</reference>
<feature type="region of interest" description="Disordered" evidence="1">
    <location>
        <begin position="147"/>
        <end position="261"/>
    </location>
</feature>
<feature type="region of interest" description="Disordered" evidence="1">
    <location>
        <begin position="946"/>
        <end position="1003"/>
    </location>
</feature>
<proteinExistence type="predicted"/>
<evidence type="ECO:0000256" key="1">
    <source>
        <dbReference type="SAM" id="MobiDB-lite"/>
    </source>
</evidence>
<feature type="compositionally biased region" description="Basic and acidic residues" evidence="1">
    <location>
        <begin position="835"/>
        <end position="850"/>
    </location>
</feature>
<keyword evidence="3" id="KW-1185">Reference proteome</keyword>
<feature type="region of interest" description="Disordered" evidence="1">
    <location>
        <begin position="835"/>
        <end position="917"/>
    </location>
</feature>
<organism evidence="2 3">
    <name type="scientific">Peltaster fructicola</name>
    <dbReference type="NCBI Taxonomy" id="286661"/>
    <lineage>
        <taxon>Eukaryota</taxon>
        <taxon>Fungi</taxon>
        <taxon>Dikarya</taxon>
        <taxon>Ascomycota</taxon>
        <taxon>Pezizomycotina</taxon>
        <taxon>Dothideomycetes</taxon>
        <taxon>Dothideomycetes incertae sedis</taxon>
        <taxon>Peltaster</taxon>
    </lineage>
</organism>
<gene>
    <name evidence="2" type="ORF">AMS68_004453</name>
</gene>
<sequence>MSVALTHGSPRDARQLYRHPWETKIRIDRPMMNPVREEPTPPAVEQQHATMTKVQARNEDGLIIFTGLHHKHDQMQLTQSTIDNDDNEAHGLSPRQIHRSTKNVPSVALSFVESRSASPTLNGDGPNANGTYSREYTLRHPEIAWVHRGQGRYRPESALSERSQKTPSTSQDQDLLLPELRKSFRSRISDASEDDHPETRSEAKRLSPRATRLSDTTYTLRRRQSDQSPRAAELREARMMRRAAPSATSGGSQSTDILDDDEPDKTYVKAYVEAHPEIQFRHCGNGFYRRVATSQADSDLKVGRRTSSRSFTKSDASPIDTVTLHSSELKSFPSDKFRHRGNGFYRRESAISQNTSSSGAAITERSASPLDMAETFTKEEMLAAKALDPDVVFVHRGNGRYKRAGDVANESAVAAMNDTQSRVTYNKDYVDSHPEQTFHHIGYGRYKKGTRSARVSVLSTDEAANGRLSGLVTKQYVDEHPELVFHHRGQGRWALGPRASVTTTSAPSSQEESKLVDRDYVDAHPEETFHHRGQGRWAKGLPPPGSSNKMAVRGPVVLEQREQREQTLPVPDTTNVEMRADDPGYFELFRKEEGPLAYPHLEWFYRGGGKWGRVPKSAVEAYEDVLASERKHKGAKDTVQTRSESHMHVDTDGREFGSRRGSQQTLVVPALKRRHSALHAGDADDVEQQSKHSTPRLRMLTVEEDQLGEEDLPELYLKEWPTSTAEEDNDEAAHILRQVCRPLTDPEAFIKAMTKLDVSTRPTEVLYKIAKHVQAALQLMQDEYLEHDKITAPHARIPRRVATGGRLPVEPQLFEDRKEADLYDYQVDPKKIGYQDPEEQKISRDVDGRELRKRRKRGELDPDSILSEAPLPRRMIKPVERFEGVPGSTRRSRLVDASKQGSVTPDRFGTPEKTKTTPDLHALAESYVAPKSGRWANHVPKRIQELRGGTAAGARSEVAGDVSGAEEEELPSPTKASPTKTPASIIESIEDEMEIERKPIEAI</sequence>
<feature type="region of interest" description="Disordered" evidence="1">
    <location>
        <begin position="633"/>
        <end position="662"/>
    </location>
</feature>
<feature type="compositionally biased region" description="Basic and acidic residues" evidence="1">
    <location>
        <begin position="643"/>
        <end position="658"/>
    </location>
</feature>
<dbReference type="OrthoDB" id="4115400at2759"/>
<protein>
    <submittedName>
        <fullName evidence="2">Uncharacterized protein</fullName>
    </submittedName>
</protein>
<evidence type="ECO:0000313" key="2">
    <source>
        <dbReference type="EMBL" id="QIW98935.1"/>
    </source>
</evidence>
<feature type="region of interest" description="Disordered" evidence="1">
    <location>
        <begin position="529"/>
        <end position="549"/>
    </location>
</feature>
<feature type="compositionally biased region" description="Basic and acidic residues" evidence="1">
    <location>
        <begin position="179"/>
        <end position="190"/>
    </location>
</feature>
<name>A0A6H0XW75_9PEZI</name>
<feature type="compositionally biased region" description="Low complexity" evidence="1">
    <location>
        <begin position="971"/>
        <end position="987"/>
    </location>
</feature>
<dbReference type="AlphaFoldDB" id="A0A6H0XW75"/>
<accession>A0A6H0XW75</accession>